<accession>A0A4R3YLS5</accession>
<feature type="transmembrane region" description="Helical" evidence="2">
    <location>
        <begin position="179"/>
        <end position="202"/>
    </location>
</feature>
<dbReference type="Proteomes" id="UP000295645">
    <property type="component" value="Unassembled WGS sequence"/>
</dbReference>
<protein>
    <submittedName>
        <fullName evidence="3">Uncharacterized protein</fullName>
    </submittedName>
</protein>
<sequence length="208" mass="21722">MDTELPIDEALFKYFRDTSSEIILARLASGKLNTDAVTLARAELSRRGIPLPDEGDSPGLSAHAELTLEPAPELDARKRAEAMADADSSMHGETGQVPPPLPASHDTLGTGVARSGSWLVWLGVFVVSLILLASFGLEARNSADGGFLLGAIFLQALAITGVLRVFVSILGSSSTLSVLVKIGFVAALLFAIFVLTVVSSIARHGLGG</sequence>
<keyword evidence="2" id="KW-0472">Membrane</keyword>
<evidence type="ECO:0000256" key="1">
    <source>
        <dbReference type="SAM" id="MobiDB-lite"/>
    </source>
</evidence>
<comment type="caution">
    <text evidence="3">The sequence shown here is derived from an EMBL/GenBank/DDBJ whole genome shotgun (WGS) entry which is preliminary data.</text>
</comment>
<keyword evidence="2" id="KW-0812">Transmembrane</keyword>
<evidence type="ECO:0000256" key="2">
    <source>
        <dbReference type="SAM" id="Phobius"/>
    </source>
</evidence>
<dbReference type="AlphaFoldDB" id="A0A4R3YLS5"/>
<feature type="transmembrane region" description="Helical" evidence="2">
    <location>
        <begin position="147"/>
        <end position="167"/>
    </location>
</feature>
<reference evidence="3 4" key="1">
    <citation type="submission" date="2019-03" db="EMBL/GenBank/DDBJ databases">
        <title>Above-ground endophytic microbial communities from plants in different locations in the United States.</title>
        <authorList>
            <person name="Frank C."/>
        </authorList>
    </citation>
    <scope>NUCLEOTIDE SEQUENCE [LARGE SCALE GENOMIC DNA]</scope>
    <source>
        <strain evidence="3 4">LP_13_YM</strain>
    </source>
</reference>
<dbReference type="EMBL" id="SMCS01000005">
    <property type="protein sequence ID" value="TCV93181.1"/>
    <property type="molecule type" value="Genomic_DNA"/>
</dbReference>
<keyword evidence="2" id="KW-1133">Transmembrane helix</keyword>
<proteinExistence type="predicted"/>
<feature type="region of interest" description="Disordered" evidence="1">
    <location>
        <begin position="81"/>
        <end position="106"/>
    </location>
</feature>
<keyword evidence="4" id="KW-1185">Reference proteome</keyword>
<gene>
    <name evidence="3" type="ORF">EC912_10541</name>
</gene>
<evidence type="ECO:0000313" key="3">
    <source>
        <dbReference type="EMBL" id="TCV93181.1"/>
    </source>
</evidence>
<organism evidence="3 4">
    <name type="scientific">Luteibacter rhizovicinus</name>
    <dbReference type="NCBI Taxonomy" id="242606"/>
    <lineage>
        <taxon>Bacteria</taxon>
        <taxon>Pseudomonadati</taxon>
        <taxon>Pseudomonadota</taxon>
        <taxon>Gammaproteobacteria</taxon>
        <taxon>Lysobacterales</taxon>
        <taxon>Rhodanobacteraceae</taxon>
        <taxon>Luteibacter</taxon>
    </lineage>
</organism>
<feature type="transmembrane region" description="Helical" evidence="2">
    <location>
        <begin position="118"/>
        <end position="135"/>
    </location>
</feature>
<evidence type="ECO:0000313" key="4">
    <source>
        <dbReference type="Proteomes" id="UP000295645"/>
    </source>
</evidence>
<dbReference type="RefSeq" id="WP_132144786.1">
    <property type="nucleotide sequence ID" value="NZ_SMCS01000005.1"/>
</dbReference>
<name>A0A4R3YLS5_9GAMM</name>